<feature type="domain" description="RING-type" evidence="6">
    <location>
        <begin position="12"/>
        <end position="48"/>
    </location>
</feature>
<dbReference type="SUPFAM" id="SSF57850">
    <property type="entry name" value="RING/U-box"/>
    <property type="match status" value="1"/>
</dbReference>
<dbReference type="InterPro" id="IPR013083">
    <property type="entry name" value="Znf_RING/FYVE/PHD"/>
</dbReference>
<evidence type="ECO:0000256" key="3">
    <source>
        <dbReference type="ARBA" id="ARBA00022833"/>
    </source>
</evidence>
<evidence type="ECO:0000256" key="5">
    <source>
        <dbReference type="SAM" id="Coils"/>
    </source>
</evidence>
<dbReference type="PANTHER" id="PTHR14305">
    <property type="entry name" value="E3 UBIQUITIN-PROTEIN LIGASE CCNB1IP1"/>
    <property type="match status" value="1"/>
</dbReference>
<dbReference type="InterPro" id="IPR001841">
    <property type="entry name" value="Znf_RING"/>
</dbReference>
<name>A0A165QTG7_EXIGL</name>
<accession>A0A165QTG7</accession>
<evidence type="ECO:0000313" key="7">
    <source>
        <dbReference type="EMBL" id="KZW04051.1"/>
    </source>
</evidence>
<dbReference type="InParanoid" id="A0A165QTG7"/>
<keyword evidence="2 4" id="KW-0863">Zinc-finger</keyword>
<feature type="coiled-coil region" evidence="5">
    <location>
        <begin position="107"/>
        <end position="159"/>
    </location>
</feature>
<dbReference type="Pfam" id="PF14634">
    <property type="entry name" value="zf-RING_5"/>
    <property type="match status" value="1"/>
</dbReference>
<dbReference type="PANTHER" id="PTHR14305:SF0">
    <property type="entry name" value="E3 UBIQUITIN-PROTEIN LIGASE CCNB1IP1"/>
    <property type="match status" value="1"/>
</dbReference>
<dbReference type="OrthoDB" id="441210at2759"/>
<dbReference type="GO" id="GO:0008270">
    <property type="term" value="F:zinc ion binding"/>
    <property type="evidence" value="ECO:0007669"/>
    <property type="project" value="UniProtKB-KW"/>
</dbReference>
<dbReference type="EMBL" id="KV425882">
    <property type="protein sequence ID" value="KZW04051.1"/>
    <property type="molecule type" value="Genomic_DNA"/>
</dbReference>
<dbReference type="Gene3D" id="3.30.40.10">
    <property type="entry name" value="Zinc/RING finger domain, C3HC4 (zinc finger)"/>
    <property type="match status" value="1"/>
</dbReference>
<keyword evidence="5" id="KW-0175">Coiled coil</keyword>
<evidence type="ECO:0000256" key="2">
    <source>
        <dbReference type="ARBA" id="ARBA00022771"/>
    </source>
</evidence>
<sequence length="176" mass="19865">MDTDLRCNRLACRQTLVDRAVVTTCSHIFCADCANEHFTEAQICPACETHLPEPDDCVIASLHPTNDYKTSVLSGLNPATILDICGRAVAFWSYQVQQEQSFQQAMLKKASETSSTMQKQLDNVIREANTELTLMNNKLSTAEQELELERRKVRELQDASLSKDKEYAKLKVRNPP</sequence>
<proteinExistence type="predicted"/>
<dbReference type="Proteomes" id="UP000077266">
    <property type="component" value="Unassembled WGS sequence"/>
</dbReference>
<keyword evidence="3" id="KW-0862">Zinc</keyword>
<dbReference type="PROSITE" id="PS50089">
    <property type="entry name" value="ZF_RING_2"/>
    <property type="match status" value="1"/>
</dbReference>
<dbReference type="GO" id="GO:0000795">
    <property type="term" value="C:synaptonemal complex"/>
    <property type="evidence" value="ECO:0007669"/>
    <property type="project" value="InterPro"/>
</dbReference>
<dbReference type="InterPro" id="IPR042448">
    <property type="entry name" value="CCNB1IP1"/>
</dbReference>
<evidence type="ECO:0000313" key="8">
    <source>
        <dbReference type="Proteomes" id="UP000077266"/>
    </source>
</evidence>
<dbReference type="STRING" id="1314781.A0A165QTG7"/>
<evidence type="ECO:0000256" key="4">
    <source>
        <dbReference type="PROSITE-ProRule" id="PRU00175"/>
    </source>
</evidence>
<protein>
    <recommendedName>
        <fullName evidence="6">RING-type domain-containing protein</fullName>
    </recommendedName>
</protein>
<dbReference type="GO" id="GO:0061630">
    <property type="term" value="F:ubiquitin protein ligase activity"/>
    <property type="evidence" value="ECO:0007669"/>
    <property type="project" value="InterPro"/>
</dbReference>
<dbReference type="InterPro" id="IPR017907">
    <property type="entry name" value="Znf_RING_CS"/>
</dbReference>
<keyword evidence="8" id="KW-1185">Reference proteome</keyword>
<reference evidence="7 8" key="1">
    <citation type="journal article" date="2016" name="Mol. Biol. Evol.">
        <title>Comparative Genomics of Early-Diverging Mushroom-Forming Fungi Provides Insights into the Origins of Lignocellulose Decay Capabilities.</title>
        <authorList>
            <person name="Nagy L.G."/>
            <person name="Riley R."/>
            <person name="Tritt A."/>
            <person name="Adam C."/>
            <person name="Daum C."/>
            <person name="Floudas D."/>
            <person name="Sun H."/>
            <person name="Yadav J.S."/>
            <person name="Pangilinan J."/>
            <person name="Larsson K.H."/>
            <person name="Matsuura K."/>
            <person name="Barry K."/>
            <person name="Labutti K."/>
            <person name="Kuo R."/>
            <person name="Ohm R.A."/>
            <person name="Bhattacharya S.S."/>
            <person name="Shirouzu T."/>
            <person name="Yoshinaga Y."/>
            <person name="Martin F.M."/>
            <person name="Grigoriev I.V."/>
            <person name="Hibbett D.S."/>
        </authorList>
    </citation>
    <scope>NUCLEOTIDE SEQUENCE [LARGE SCALE GENOMIC DNA]</scope>
    <source>
        <strain evidence="7 8">HHB12029</strain>
    </source>
</reference>
<keyword evidence="1" id="KW-0479">Metal-binding</keyword>
<evidence type="ECO:0000259" key="6">
    <source>
        <dbReference type="PROSITE" id="PS50089"/>
    </source>
</evidence>
<gene>
    <name evidence="7" type="ORF">EXIGLDRAFT_716064</name>
</gene>
<dbReference type="AlphaFoldDB" id="A0A165QTG7"/>
<evidence type="ECO:0000256" key="1">
    <source>
        <dbReference type="ARBA" id="ARBA00022723"/>
    </source>
</evidence>
<dbReference type="PROSITE" id="PS00518">
    <property type="entry name" value="ZF_RING_1"/>
    <property type="match status" value="1"/>
</dbReference>
<organism evidence="7 8">
    <name type="scientific">Exidia glandulosa HHB12029</name>
    <dbReference type="NCBI Taxonomy" id="1314781"/>
    <lineage>
        <taxon>Eukaryota</taxon>
        <taxon>Fungi</taxon>
        <taxon>Dikarya</taxon>
        <taxon>Basidiomycota</taxon>
        <taxon>Agaricomycotina</taxon>
        <taxon>Agaricomycetes</taxon>
        <taxon>Auriculariales</taxon>
        <taxon>Exidiaceae</taxon>
        <taxon>Exidia</taxon>
    </lineage>
</organism>
<dbReference type="GO" id="GO:0007131">
    <property type="term" value="P:reciprocal meiotic recombination"/>
    <property type="evidence" value="ECO:0007669"/>
    <property type="project" value="InterPro"/>
</dbReference>